<dbReference type="InterPro" id="IPR002934">
    <property type="entry name" value="Polymerase_NTP_transf_dom"/>
</dbReference>
<accession>A0A401ZN23</accession>
<keyword evidence="3" id="KW-1185">Reference proteome</keyword>
<dbReference type="InterPro" id="IPR043519">
    <property type="entry name" value="NT_sf"/>
</dbReference>
<dbReference type="CDD" id="cd05403">
    <property type="entry name" value="NT_KNTase_like"/>
    <property type="match status" value="1"/>
</dbReference>
<organism evidence="2 3">
    <name type="scientific">Dictyobacter aurantiacus</name>
    <dbReference type="NCBI Taxonomy" id="1936993"/>
    <lineage>
        <taxon>Bacteria</taxon>
        <taxon>Bacillati</taxon>
        <taxon>Chloroflexota</taxon>
        <taxon>Ktedonobacteria</taxon>
        <taxon>Ktedonobacterales</taxon>
        <taxon>Dictyobacteraceae</taxon>
        <taxon>Dictyobacter</taxon>
    </lineage>
</organism>
<dbReference type="Proteomes" id="UP000287224">
    <property type="component" value="Unassembled WGS sequence"/>
</dbReference>
<dbReference type="GO" id="GO:0016779">
    <property type="term" value="F:nucleotidyltransferase activity"/>
    <property type="evidence" value="ECO:0007669"/>
    <property type="project" value="InterPro"/>
</dbReference>
<name>A0A401ZN23_9CHLR</name>
<reference evidence="3" key="1">
    <citation type="submission" date="2018-12" db="EMBL/GenBank/DDBJ databases">
        <title>Tengunoibacter tsumagoiensis gen. nov., sp. nov., Dictyobacter kobayashii sp. nov., D. alpinus sp. nov., and D. joshuensis sp. nov. and description of Dictyobacteraceae fam. nov. within the order Ktedonobacterales isolated from Tengu-no-mugimeshi.</title>
        <authorList>
            <person name="Wang C.M."/>
            <person name="Zheng Y."/>
            <person name="Sakai Y."/>
            <person name="Toyoda A."/>
            <person name="Minakuchi Y."/>
            <person name="Abe K."/>
            <person name="Yokota A."/>
            <person name="Yabe S."/>
        </authorList>
    </citation>
    <scope>NUCLEOTIDE SEQUENCE [LARGE SCALE GENOMIC DNA]</scope>
    <source>
        <strain evidence="3">S-27</strain>
    </source>
</reference>
<proteinExistence type="predicted"/>
<dbReference type="EMBL" id="BIFQ01000002">
    <property type="protein sequence ID" value="GCE08278.1"/>
    <property type="molecule type" value="Genomic_DNA"/>
</dbReference>
<dbReference type="RefSeq" id="WP_160146162.1">
    <property type="nucleotide sequence ID" value="NZ_BIFQ01000002.1"/>
</dbReference>
<feature type="domain" description="Polymerase nucleotidyl transferase" evidence="1">
    <location>
        <begin position="9"/>
        <end position="42"/>
    </location>
</feature>
<evidence type="ECO:0000313" key="2">
    <source>
        <dbReference type="EMBL" id="GCE08278.1"/>
    </source>
</evidence>
<comment type="caution">
    <text evidence="2">The sequence shown here is derived from an EMBL/GenBank/DDBJ whole genome shotgun (WGS) entry which is preliminary data.</text>
</comment>
<dbReference type="Gene3D" id="3.30.460.10">
    <property type="entry name" value="Beta Polymerase, domain 2"/>
    <property type="match status" value="1"/>
</dbReference>
<protein>
    <recommendedName>
        <fullName evidence="1">Polymerase nucleotidyl transferase domain-containing protein</fullName>
    </recommendedName>
</protein>
<evidence type="ECO:0000313" key="3">
    <source>
        <dbReference type="Proteomes" id="UP000287224"/>
    </source>
</evidence>
<dbReference type="AlphaFoldDB" id="A0A401ZN23"/>
<gene>
    <name evidence="2" type="ORF">KDAU_56070</name>
</gene>
<dbReference type="SUPFAM" id="SSF81301">
    <property type="entry name" value="Nucleotidyltransferase"/>
    <property type="match status" value="1"/>
</dbReference>
<sequence length="49" mass="5258">MLYQALLQAIVEEARQQEEIISVLLTGSVARGDAVEGTDLDLMGSSQHA</sequence>
<dbReference type="OrthoDB" id="166528at2"/>
<dbReference type="Pfam" id="PF01909">
    <property type="entry name" value="NTP_transf_2"/>
    <property type="match status" value="1"/>
</dbReference>
<evidence type="ECO:0000259" key="1">
    <source>
        <dbReference type="Pfam" id="PF01909"/>
    </source>
</evidence>